<organism evidence="2 3">
    <name type="scientific">Euroglyphus maynei</name>
    <name type="common">Mayne's house dust mite</name>
    <dbReference type="NCBI Taxonomy" id="6958"/>
    <lineage>
        <taxon>Eukaryota</taxon>
        <taxon>Metazoa</taxon>
        <taxon>Ecdysozoa</taxon>
        <taxon>Arthropoda</taxon>
        <taxon>Chelicerata</taxon>
        <taxon>Arachnida</taxon>
        <taxon>Acari</taxon>
        <taxon>Acariformes</taxon>
        <taxon>Sarcoptiformes</taxon>
        <taxon>Astigmata</taxon>
        <taxon>Psoroptidia</taxon>
        <taxon>Analgoidea</taxon>
        <taxon>Pyroglyphidae</taxon>
        <taxon>Pyroglyphinae</taxon>
        <taxon>Euroglyphus</taxon>
    </lineage>
</organism>
<dbReference type="AlphaFoldDB" id="A0A1Y3AUI6"/>
<protein>
    <submittedName>
        <fullName evidence="2">Uncharacterized protein</fullName>
    </submittedName>
</protein>
<name>A0A1Y3AUI6_EURMA</name>
<evidence type="ECO:0000313" key="2">
    <source>
        <dbReference type="EMBL" id="OTF71313.1"/>
    </source>
</evidence>
<feature type="non-terminal residue" evidence="2">
    <location>
        <position position="1"/>
    </location>
</feature>
<evidence type="ECO:0000313" key="3">
    <source>
        <dbReference type="Proteomes" id="UP000194236"/>
    </source>
</evidence>
<evidence type="ECO:0000256" key="1">
    <source>
        <dbReference type="SAM" id="MobiDB-lite"/>
    </source>
</evidence>
<reference evidence="2 3" key="1">
    <citation type="submission" date="2017-03" db="EMBL/GenBank/DDBJ databases">
        <title>Genome Survey of Euroglyphus maynei.</title>
        <authorList>
            <person name="Arlian L.G."/>
            <person name="Morgan M.S."/>
            <person name="Rider S.D."/>
        </authorList>
    </citation>
    <scope>NUCLEOTIDE SEQUENCE [LARGE SCALE GENOMIC DNA]</scope>
    <source>
        <strain evidence="2">Arlian Lab</strain>
        <tissue evidence="2">Whole body</tissue>
    </source>
</reference>
<dbReference type="OrthoDB" id="10042249at2759"/>
<gene>
    <name evidence="2" type="ORF">BLA29_002610</name>
</gene>
<feature type="region of interest" description="Disordered" evidence="1">
    <location>
        <begin position="185"/>
        <end position="222"/>
    </location>
</feature>
<comment type="caution">
    <text evidence="2">The sequence shown here is derived from an EMBL/GenBank/DDBJ whole genome shotgun (WGS) entry which is preliminary data.</text>
</comment>
<keyword evidence="3" id="KW-1185">Reference proteome</keyword>
<accession>A0A1Y3AUI6</accession>
<dbReference type="EMBL" id="MUJZ01061658">
    <property type="protein sequence ID" value="OTF71313.1"/>
    <property type="molecule type" value="Genomic_DNA"/>
</dbReference>
<dbReference type="Proteomes" id="UP000194236">
    <property type="component" value="Unassembled WGS sequence"/>
</dbReference>
<sequence>SKRESVINEYRDSVLQKQQPHSEPIIKELEIIPAYMPYLMRPTTKITIKGPILFPVLQNLIDNHTNYEFTLNDNNQKQNHNNDEIVIDPMKFIVKQEEEIIMDKIVRKLMDDLLNELEQDEQMNDLLNDLLDAIVDNNNGNGGQQQQLKKSNTIQQRPTTLSLNKSSDGYRKLSILVNQCSMIQQNDSNNNNNMDEKFGSRHHPKTRLIPSTLISPDTPRSKQKYQQLFLDGNAYSNLDPQ</sequence>
<proteinExistence type="predicted"/>